<feature type="domain" description="HTH araC/xylS-type" evidence="4">
    <location>
        <begin position="6"/>
        <end position="103"/>
    </location>
</feature>
<keyword evidence="1" id="KW-0805">Transcription regulation</keyword>
<evidence type="ECO:0000313" key="5">
    <source>
        <dbReference type="EMBL" id="TVT29715.1"/>
    </source>
</evidence>
<evidence type="ECO:0000256" key="2">
    <source>
        <dbReference type="ARBA" id="ARBA00023125"/>
    </source>
</evidence>
<name>A0A558AZK4_9STAP</name>
<accession>A0A558AZK4</accession>
<sequence length="363" mass="42475">MSEFTQWMVDWMEDHLDKKFNLNELAVHMGYSPYYCSFRFHQATGMTIRSYVKNRRLFLSAADLKEEGRIIDIAIKYGYASQEAYSRAFKNTFGVAPGEFRARDLPLQSMPGLKIVERKGTNALRNADNITSAALPEKKTDYEDSEILNVLNGQDMYDEFSRKEMMGKSGYIPFNEAMCVNPTSTPLFDDHFIHLRASGHGVSTGDYHDKVVSHIRRIDLDKYKLIVLWFGEDMFCQMNMLTMLAYLEQIGFEGIVHHNSFRDDEFKVAQYEVFLGSYYSIYRSLLVNQEFPKKALTPVMYQSARLYMEMSQADNRITDYISRNNYLADDELVRLLMHRFQTLGYGDLQYFKLIDEYRRQHST</sequence>
<evidence type="ECO:0000256" key="3">
    <source>
        <dbReference type="ARBA" id="ARBA00023163"/>
    </source>
</evidence>
<proteinExistence type="predicted"/>
<dbReference type="PROSITE" id="PS00041">
    <property type="entry name" value="HTH_ARAC_FAMILY_1"/>
    <property type="match status" value="1"/>
</dbReference>
<dbReference type="Gene3D" id="1.10.10.60">
    <property type="entry name" value="Homeodomain-like"/>
    <property type="match status" value="2"/>
</dbReference>
<dbReference type="Pfam" id="PF12833">
    <property type="entry name" value="HTH_18"/>
    <property type="match status" value="1"/>
</dbReference>
<organism evidence="5 6">
    <name type="scientific">Salinicoccus cyprini</name>
    <dbReference type="NCBI Taxonomy" id="2493691"/>
    <lineage>
        <taxon>Bacteria</taxon>
        <taxon>Bacillati</taxon>
        <taxon>Bacillota</taxon>
        <taxon>Bacilli</taxon>
        <taxon>Bacillales</taxon>
        <taxon>Staphylococcaceae</taxon>
        <taxon>Salinicoccus</taxon>
    </lineage>
</organism>
<comment type="caution">
    <text evidence="5">The sequence shown here is derived from an EMBL/GenBank/DDBJ whole genome shotgun (WGS) entry which is preliminary data.</text>
</comment>
<dbReference type="AlphaFoldDB" id="A0A558AZK4"/>
<dbReference type="GO" id="GO:0003700">
    <property type="term" value="F:DNA-binding transcription factor activity"/>
    <property type="evidence" value="ECO:0007669"/>
    <property type="project" value="InterPro"/>
</dbReference>
<dbReference type="InterPro" id="IPR018062">
    <property type="entry name" value="HTH_AraC-typ_CS"/>
</dbReference>
<dbReference type="InterPro" id="IPR009057">
    <property type="entry name" value="Homeodomain-like_sf"/>
</dbReference>
<protein>
    <submittedName>
        <fullName evidence="5">Helix-turn-helix transcriptional regulator</fullName>
    </submittedName>
</protein>
<dbReference type="SUPFAM" id="SSF46689">
    <property type="entry name" value="Homeodomain-like"/>
    <property type="match status" value="2"/>
</dbReference>
<evidence type="ECO:0000256" key="1">
    <source>
        <dbReference type="ARBA" id="ARBA00023015"/>
    </source>
</evidence>
<dbReference type="SMART" id="SM00342">
    <property type="entry name" value="HTH_ARAC"/>
    <property type="match status" value="1"/>
</dbReference>
<dbReference type="Proteomes" id="UP000315103">
    <property type="component" value="Unassembled WGS sequence"/>
</dbReference>
<dbReference type="InterPro" id="IPR018060">
    <property type="entry name" value="HTH_AraC"/>
</dbReference>
<dbReference type="PROSITE" id="PS01124">
    <property type="entry name" value="HTH_ARAC_FAMILY_2"/>
    <property type="match status" value="1"/>
</dbReference>
<dbReference type="EMBL" id="VMSJ01000001">
    <property type="protein sequence ID" value="TVT29715.1"/>
    <property type="molecule type" value="Genomic_DNA"/>
</dbReference>
<keyword evidence="6" id="KW-1185">Reference proteome</keyword>
<dbReference type="PANTHER" id="PTHR47504">
    <property type="entry name" value="RIGHT ORIGIN-BINDING PROTEIN"/>
    <property type="match status" value="1"/>
</dbReference>
<dbReference type="OrthoDB" id="9801123at2"/>
<evidence type="ECO:0000259" key="4">
    <source>
        <dbReference type="PROSITE" id="PS01124"/>
    </source>
</evidence>
<gene>
    <name evidence="5" type="ORF">FO441_05385</name>
</gene>
<evidence type="ECO:0000313" key="6">
    <source>
        <dbReference type="Proteomes" id="UP000315103"/>
    </source>
</evidence>
<dbReference type="RefSeq" id="WP_145286871.1">
    <property type="nucleotide sequence ID" value="NZ_VMSJ01000001.1"/>
</dbReference>
<dbReference type="PRINTS" id="PR00032">
    <property type="entry name" value="HTHARAC"/>
</dbReference>
<keyword evidence="3" id="KW-0804">Transcription</keyword>
<reference evidence="5 6" key="1">
    <citation type="submission" date="2019-07" db="EMBL/GenBank/DDBJ databases">
        <title>Salinicoccus cyprini sp. nov., isolated from gastro-intestinal tract of mirror carp, Cyprinus carpio var. specularis, collected from Gobind Sagar Reservoir, Himachal Pradesh, India.</title>
        <authorList>
            <person name="Talwar C."/>
            <person name="Singh A.K."/>
            <person name="Lal R."/>
            <person name="Negi R.K."/>
        </authorList>
    </citation>
    <scope>NUCLEOTIDE SEQUENCE [LARGE SCALE GENOMIC DNA]</scope>
    <source>
        <strain evidence="5 6">CT19</strain>
    </source>
</reference>
<dbReference type="InterPro" id="IPR050959">
    <property type="entry name" value="MarA-like"/>
</dbReference>
<keyword evidence="2" id="KW-0238">DNA-binding</keyword>
<dbReference type="InterPro" id="IPR020449">
    <property type="entry name" value="Tscrpt_reg_AraC-type_HTH"/>
</dbReference>
<dbReference type="PANTHER" id="PTHR47504:SF6">
    <property type="entry name" value="ARAC-FAMILY TRANSCRIPTIONAL REGULATOR"/>
    <property type="match status" value="1"/>
</dbReference>
<dbReference type="GO" id="GO:0043565">
    <property type="term" value="F:sequence-specific DNA binding"/>
    <property type="evidence" value="ECO:0007669"/>
    <property type="project" value="InterPro"/>
</dbReference>